<accession>A0A9P0CID3</accession>
<organism evidence="1 2">
    <name type="scientific">Psylliodes chrysocephalus</name>
    <dbReference type="NCBI Taxonomy" id="3402493"/>
    <lineage>
        <taxon>Eukaryota</taxon>
        <taxon>Metazoa</taxon>
        <taxon>Ecdysozoa</taxon>
        <taxon>Arthropoda</taxon>
        <taxon>Hexapoda</taxon>
        <taxon>Insecta</taxon>
        <taxon>Pterygota</taxon>
        <taxon>Neoptera</taxon>
        <taxon>Endopterygota</taxon>
        <taxon>Coleoptera</taxon>
        <taxon>Polyphaga</taxon>
        <taxon>Cucujiformia</taxon>
        <taxon>Chrysomeloidea</taxon>
        <taxon>Chrysomelidae</taxon>
        <taxon>Galerucinae</taxon>
        <taxon>Alticini</taxon>
        <taxon>Psylliodes</taxon>
    </lineage>
</organism>
<evidence type="ECO:0000313" key="2">
    <source>
        <dbReference type="Proteomes" id="UP001153636"/>
    </source>
</evidence>
<dbReference type="OrthoDB" id="6141669at2759"/>
<dbReference type="EMBL" id="OV651825">
    <property type="protein sequence ID" value="CAH1102779.1"/>
    <property type="molecule type" value="Genomic_DNA"/>
</dbReference>
<sequence>MEALQRLLIKMYMTMNPGKTPNAEGIKAIENLAENASHSNLTSVNNNSSCQTFYKHYQTFLFEVRDEILGKRAQFWVRYMDKVLLILRFQRATKGNNFDLHLACLKDM</sequence>
<dbReference type="Proteomes" id="UP001153636">
    <property type="component" value="Chromosome 13"/>
</dbReference>
<name>A0A9P0CID3_9CUCU</name>
<dbReference type="AlphaFoldDB" id="A0A9P0CID3"/>
<protein>
    <submittedName>
        <fullName evidence="1">Uncharacterized protein</fullName>
    </submittedName>
</protein>
<keyword evidence="2" id="KW-1185">Reference proteome</keyword>
<proteinExistence type="predicted"/>
<gene>
    <name evidence="1" type="ORF">PSYICH_LOCUS4069</name>
</gene>
<reference evidence="1" key="1">
    <citation type="submission" date="2022-01" db="EMBL/GenBank/DDBJ databases">
        <authorList>
            <person name="King R."/>
        </authorList>
    </citation>
    <scope>NUCLEOTIDE SEQUENCE</scope>
</reference>
<evidence type="ECO:0000313" key="1">
    <source>
        <dbReference type="EMBL" id="CAH1102779.1"/>
    </source>
</evidence>